<dbReference type="InterPro" id="IPR051889">
    <property type="entry name" value="CEP41"/>
</dbReference>
<keyword evidence="3" id="KW-1185">Reference proteome</keyword>
<evidence type="ECO:0000313" key="3">
    <source>
        <dbReference type="Proteomes" id="UP000261340"/>
    </source>
</evidence>
<sequence length="128" mass="14871">MSLNRGIGSAEYIKKKIPKNAKYEHVKTRLDTGCSLTKYMERLEEIKKNYRYRKDEIFKRLKVTTFAQLVSIKIVFFHCCNSDADLECLSERTNGSLQRSVLSDHQDAGDTKEICYSARSTLLRYFTA</sequence>
<dbReference type="Ensembl" id="ENSACIT00000029702.1">
    <property type="protein sequence ID" value="ENSACIP00000028935.1"/>
    <property type="gene ID" value="ENSACIG00000022396.1"/>
</dbReference>
<keyword evidence="1" id="KW-0963">Cytoplasm</keyword>
<evidence type="ECO:0000256" key="1">
    <source>
        <dbReference type="ARBA" id="ARBA00022490"/>
    </source>
</evidence>
<dbReference type="GeneTree" id="ENSGT00390000002222"/>
<accession>A0A3Q0SVM8</accession>
<dbReference type="Proteomes" id="UP000261340">
    <property type="component" value="Unplaced"/>
</dbReference>
<organism evidence="2 3">
    <name type="scientific">Amphilophus citrinellus</name>
    <name type="common">Midas cichlid</name>
    <name type="synonym">Cichlasoma citrinellum</name>
    <dbReference type="NCBI Taxonomy" id="61819"/>
    <lineage>
        <taxon>Eukaryota</taxon>
        <taxon>Metazoa</taxon>
        <taxon>Chordata</taxon>
        <taxon>Craniata</taxon>
        <taxon>Vertebrata</taxon>
        <taxon>Euteleostomi</taxon>
        <taxon>Actinopterygii</taxon>
        <taxon>Neopterygii</taxon>
        <taxon>Teleostei</taxon>
        <taxon>Neoteleostei</taxon>
        <taxon>Acanthomorphata</taxon>
        <taxon>Ovalentaria</taxon>
        <taxon>Cichlomorphae</taxon>
        <taxon>Cichliformes</taxon>
        <taxon>Cichlidae</taxon>
        <taxon>New World cichlids</taxon>
        <taxon>Cichlasomatinae</taxon>
        <taxon>Heroini</taxon>
        <taxon>Amphilophus</taxon>
    </lineage>
</organism>
<dbReference type="GO" id="GO:0036064">
    <property type="term" value="C:ciliary basal body"/>
    <property type="evidence" value="ECO:0007669"/>
    <property type="project" value="TreeGrafter"/>
</dbReference>
<dbReference type="AlphaFoldDB" id="A0A3Q0SVM8"/>
<reference evidence="2" key="2">
    <citation type="submission" date="2025-09" db="UniProtKB">
        <authorList>
            <consortium name="Ensembl"/>
        </authorList>
    </citation>
    <scope>IDENTIFICATION</scope>
</reference>
<dbReference type="GO" id="GO:0060271">
    <property type="term" value="P:cilium assembly"/>
    <property type="evidence" value="ECO:0007669"/>
    <property type="project" value="TreeGrafter"/>
</dbReference>
<protein>
    <submittedName>
        <fullName evidence="2">Centrosomal protein 41</fullName>
    </submittedName>
</protein>
<reference evidence="2" key="1">
    <citation type="submission" date="2025-08" db="UniProtKB">
        <authorList>
            <consortium name="Ensembl"/>
        </authorList>
    </citation>
    <scope>IDENTIFICATION</scope>
</reference>
<dbReference type="PANTHER" id="PTHR44390">
    <property type="entry name" value="CENTROSOMAL PROTEIN OF 41 KDA"/>
    <property type="match status" value="1"/>
</dbReference>
<dbReference type="PANTHER" id="PTHR44390:SF1">
    <property type="entry name" value="CENTROSOMAL PROTEIN OF 41 KDA"/>
    <property type="match status" value="1"/>
</dbReference>
<evidence type="ECO:0000313" key="2">
    <source>
        <dbReference type="Ensembl" id="ENSACIP00000028935.1"/>
    </source>
</evidence>
<proteinExistence type="predicted"/>
<name>A0A3Q0SVM8_AMPCI</name>